<gene>
    <name evidence="9" type="ORF">JN12_01881</name>
</gene>
<evidence type="ECO:0000256" key="2">
    <source>
        <dbReference type="ARBA" id="ARBA00008488"/>
    </source>
</evidence>
<feature type="transmembrane region" description="Helical" evidence="8">
    <location>
        <begin position="100"/>
        <end position="118"/>
    </location>
</feature>
<keyword evidence="4 8" id="KW-0812">Transmembrane</keyword>
<feature type="binding site" evidence="7">
    <location>
        <position position="186"/>
    </location>
    <ligand>
        <name>Zn(2+)</name>
        <dbReference type="ChEBI" id="CHEBI:29105"/>
    </ligand>
</feature>
<name>A0A562VN43_9BACT</name>
<accession>A0A562VN43</accession>
<dbReference type="PANTHER" id="PTHR20855">
    <property type="entry name" value="ADIPOR/PROGESTIN RECEPTOR-RELATED"/>
    <property type="match status" value="1"/>
</dbReference>
<evidence type="ECO:0000256" key="4">
    <source>
        <dbReference type="ARBA" id="ARBA00022692"/>
    </source>
</evidence>
<dbReference type="GO" id="GO:0046872">
    <property type="term" value="F:metal ion binding"/>
    <property type="evidence" value="ECO:0007669"/>
    <property type="project" value="UniProtKB-KW"/>
</dbReference>
<dbReference type="OrthoDB" id="9813689at2"/>
<feature type="binding site" evidence="7">
    <location>
        <position position="60"/>
    </location>
    <ligand>
        <name>Zn(2+)</name>
        <dbReference type="ChEBI" id="CHEBI:29105"/>
    </ligand>
</feature>
<evidence type="ECO:0000256" key="5">
    <source>
        <dbReference type="ARBA" id="ARBA00022989"/>
    </source>
</evidence>
<feature type="transmembrane region" description="Helical" evidence="8">
    <location>
        <begin position="184"/>
        <end position="205"/>
    </location>
</feature>
<evidence type="ECO:0000256" key="6">
    <source>
        <dbReference type="ARBA" id="ARBA00023136"/>
    </source>
</evidence>
<feature type="transmembrane region" description="Helical" evidence="8">
    <location>
        <begin position="73"/>
        <end position="94"/>
    </location>
</feature>
<feature type="transmembrane region" description="Helical" evidence="8">
    <location>
        <begin position="42"/>
        <end position="61"/>
    </location>
</feature>
<protein>
    <submittedName>
        <fullName evidence="9">Hemolysin III</fullName>
    </submittedName>
</protein>
<comment type="caution">
    <text evidence="9">The sequence shown here is derived from an EMBL/GenBank/DDBJ whole genome shotgun (WGS) entry which is preliminary data.</text>
</comment>
<dbReference type="Pfam" id="PF03006">
    <property type="entry name" value="HlyIII"/>
    <property type="match status" value="1"/>
</dbReference>
<keyword evidence="6 8" id="KW-0472">Membrane</keyword>
<dbReference type="Proteomes" id="UP000319449">
    <property type="component" value="Unassembled WGS sequence"/>
</dbReference>
<proteinExistence type="inferred from homology"/>
<dbReference type="PANTHER" id="PTHR20855:SF3">
    <property type="entry name" value="LD03007P"/>
    <property type="match status" value="1"/>
</dbReference>
<feature type="transmembrane region" description="Helical" evidence="8">
    <location>
        <begin position="125"/>
        <end position="143"/>
    </location>
</feature>
<sequence length="209" mass="23140">MNNEHRFNLFTCLPGMAMAPVGTVLLLVAAAHQGDPWKMTSFAIYGATLIILYTITTLYHALQGRAQLVLREFDHYAIYLLIAGTYTPFCLVTLRGGLGWTLLGLVWGLAVVGIVVELRPVGTRRILPVAIYVAMGWMIVFAVRPMLQALPWQGVALLLAGGLFYTGGIVFYTLDKRFAWAHGVWHLFVLTGSISHYLAVLKYVARTGR</sequence>
<keyword evidence="7" id="KW-0479">Metal-binding</keyword>
<evidence type="ECO:0000313" key="10">
    <source>
        <dbReference type="Proteomes" id="UP000319449"/>
    </source>
</evidence>
<keyword evidence="10" id="KW-1185">Reference proteome</keyword>
<feature type="binding site" evidence="7">
    <location>
        <position position="182"/>
    </location>
    <ligand>
        <name>Zn(2+)</name>
        <dbReference type="ChEBI" id="CHEBI:29105"/>
    </ligand>
</feature>
<evidence type="ECO:0000313" key="9">
    <source>
        <dbReference type="EMBL" id="TWJ19191.1"/>
    </source>
</evidence>
<dbReference type="InterPro" id="IPR005744">
    <property type="entry name" value="Hy-lIII"/>
</dbReference>
<dbReference type="GO" id="GO:0140911">
    <property type="term" value="F:pore-forming activity"/>
    <property type="evidence" value="ECO:0007669"/>
    <property type="project" value="InterPro"/>
</dbReference>
<dbReference type="InterPro" id="IPR004254">
    <property type="entry name" value="AdipoR/HlyIII-related"/>
</dbReference>
<reference evidence="9 10" key="1">
    <citation type="submission" date="2019-07" db="EMBL/GenBank/DDBJ databases">
        <title>Genomic Encyclopedia of Archaeal and Bacterial Type Strains, Phase II (KMG-II): from individual species to whole genera.</title>
        <authorList>
            <person name="Goeker M."/>
        </authorList>
    </citation>
    <scope>NUCLEOTIDE SEQUENCE [LARGE SCALE GENOMIC DNA]</scope>
    <source>
        <strain evidence="9 10">ATCC BAA-1139</strain>
    </source>
</reference>
<comment type="subcellular location">
    <subcellularLocation>
        <location evidence="1">Cell membrane</location>
        <topology evidence="1">Multi-pass membrane protein</topology>
    </subcellularLocation>
</comment>
<evidence type="ECO:0000256" key="1">
    <source>
        <dbReference type="ARBA" id="ARBA00004651"/>
    </source>
</evidence>
<keyword evidence="3" id="KW-1003">Cell membrane</keyword>
<keyword evidence="5 8" id="KW-1133">Transmembrane helix</keyword>
<evidence type="ECO:0000256" key="8">
    <source>
        <dbReference type="SAM" id="Phobius"/>
    </source>
</evidence>
<keyword evidence="7" id="KW-0862">Zinc</keyword>
<dbReference type="EMBL" id="VLLN01000010">
    <property type="protein sequence ID" value="TWJ19191.1"/>
    <property type="molecule type" value="Genomic_DNA"/>
</dbReference>
<comment type="similarity">
    <text evidence="2">Belongs to the UPF0073 (Hly-III) family.</text>
</comment>
<evidence type="ECO:0000256" key="7">
    <source>
        <dbReference type="PIRSR" id="PIRSR604254-1"/>
    </source>
</evidence>
<dbReference type="NCBIfam" id="TIGR01065">
    <property type="entry name" value="hlyIII"/>
    <property type="match status" value="1"/>
</dbReference>
<dbReference type="AlphaFoldDB" id="A0A562VN43"/>
<dbReference type="GO" id="GO:0005886">
    <property type="term" value="C:plasma membrane"/>
    <property type="evidence" value="ECO:0007669"/>
    <property type="project" value="UniProtKB-SubCell"/>
</dbReference>
<evidence type="ECO:0000256" key="3">
    <source>
        <dbReference type="ARBA" id="ARBA00022475"/>
    </source>
</evidence>
<feature type="transmembrane region" description="Helical" evidence="8">
    <location>
        <begin position="7"/>
        <end position="30"/>
    </location>
</feature>
<organism evidence="9 10">
    <name type="scientific">Geobacter argillaceus</name>
    <dbReference type="NCBI Taxonomy" id="345631"/>
    <lineage>
        <taxon>Bacteria</taxon>
        <taxon>Pseudomonadati</taxon>
        <taxon>Thermodesulfobacteriota</taxon>
        <taxon>Desulfuromonadia</taxon>
        <taxon>Geobacterales</taxon>
        <taxon>Geobacteraceae</taxon>
        <taxon>Geobacter</taxon>
    </lineage>
</organism>
<dbReference type="RefSeq" id="WP_145021688.1">
    <property type="nucleotide sequence ID" value="NZ_VLLN01000010.1"/>
</dbReference>
<feature type="transmembrane region" description="Helical" evidence="8">
    <location>
        <begin position="149"/>
        <end position="172"/>
    </location>
</feature>